<evidence type="ECO:0000256" key="8">
    <source>
        <dbReference type="ARBA" id="ARBA00022692"/>
    </source>
</evidence>
<feature type="domain" description="PAC" evidence="16">
    <location>
        <begin position="329"/>
        <end position="381"/>
    </location>
</feature>
<evidence type="ECO:0000256" key="1">
    <source>
        <dbReference type="ARBA" id="ARBA00000085"/>
    </source>
</evidence>
<dbReference type="InterPro" id="IPR004358">
    <property type="entry name" value="Sig_transdc_His_kin-like_C"/>
</dbReference>
<dbReference type="NCBIfam" id="TIGR00229">
    <property type="entry name" value="sensory_box"/>
    <property type="match status" value="3"/>
</dbReference>
<dbReference type="InterPro" id="IPR013655">
    <property type="entry name" value="PAS_fold_3"/>
</dbReference>
<keyword evidence="18" id="KW-1185">Reference proteome</keyword>
<dbReference type="EC" id="2.7.13.3" evidence="3"/>
<keyword evidence="11" id="KW-0418">Kinase</keyword>
<keyword evidence="6" id="KW-0597">Phosphoprotein</keyword>
<dbReference type="InterPro" id="IPR000014">
    <property type="entry name" value="PAS"/>
</dbReference>
<dbReference type="PROSITE" id="PS50113">
    <property type="entry name" value="PAC"/>
    <property type="match status" value="3"/>
</dbReference>
<sequence>MRFFQLIESYVIVKQSLFKKTPIPLAVLDTNCVFVDFSDSWSAYFGQTDEMVGKPFFESMPKLPEALKSDMRFCLEHEGFKSGEARMVFENGETVWYNWKIESVKDESDIITGIILVLEDITNKKLEEELLVKSQRVARIGGWEVDLVNDKIYWSHITKEIHGVDENYIPNLADAISFYKEGYSRTTISKLVKEAMEYGKAWDTELQIITAQNKEVWVRAIGEPEMINGKCVRIIGTFQDIDRRKKTEIEYNKVSDRLALATDKAGIGIWEYDIKRNELLWDSNMYSLYGIEESDFKGVFEAWESCVLPEDLERSSNEVKDAIEGKKNFDTTFRVKWPNGDIRWIKAEATVTRDNNGEATKMIGANVDITELKTTELQLETSEESLQGAFENSSVGMALVALDGKFIKVNQSLCESLGYSNEELLQLTFQDITHPDDLEIDLALLGEVVEGKRSTYQIEKRYFDKGGQLVYILLTVTSVKNFDGTLSHFISQIVDISPRIKAEKKLKNLLQLTTNQNSSLLNFAHIVSHNLRSNSANLTMICKFLSEDGLKQEEQKEMIDMLGRASDGLNETITHLNEVVQVKLETGKKLKEVHVRNTFDKILEDVNALILENKINVNTNISDTFKVKGVPAYIESIFLNLTTNAIKYRDPEKEPTLTIQSYIEDQFIVLSVEDNGKGIDLERYGKKIFGMYKTFHGNKDARGIGLFITKNQIESMGGTIEVESEVGVGTKFKVKLLKV</sequence>
<keyword evidence="5" id="KW-0997">Cell inner membrane</keyword>
<dbReference type="InterPro" id="IPR000700">
    <property type="entry name" value="PAS-assoc_C"/>
</dbReference>
<evidence type="ECO:0000256" key="5">
    <source>
        <dbReference type="ARBA" id="ARBA00022519"/>
    </source>
</evidence>
<feature type="domain" description="Histidine kinase" evidence="14">
    <location>
        <begin position="526"/>
        <end position="739"/>
    </location>
</feature>
<comment type="caution">
    <text evidence="17">The sequence shown here is derived from an EMBL/GenBank/DDBJ whole genome shotgun (WGS) entry which is preliminary data.</text>
</comment>
<evidence type="ECO:0000256" key="6">
    <source>
        <dbReference type="ARBA" id="ARBA00022553"/>
    </source>
</evidence>
<dbReference type="InterPro" id="IPR052162">
    <property type="entry name" value="Sensor_kinase/Photoreceptor"/>
</dbReference>
<evidence type="ECO:0000256" key="10">
    <source>
        <dbReference type="ARBA" id="ARBA00022741"/>
    </source>
</evidence>
<dbReference type="Pfam" id="PF08448">
    <property type="entry name" value="PAS_4"/>
    <property type="match status" value="1"/>
</dbReference>
<evidence type="ECO:0000256" key="11">
    <source>
        <dbReference type="ARBA" id="ARBA00022777"/>
    </source>
</evidence>
<dbReference type="SMART" id="SM00086">
    <property type="entry name" value="PAC"/>
    <property type="match status" value="4"/>
</dbReference>
<dbReference type="InterPro" id="IPR013656">
    <property type="entry name" value="PAS_4"/>
</dbReference>
<organism evidence="17 18">
    <name type="scientific">Flagellimonas lutimaris</name>
    <dbReference type="NCBI Taxonomy" id="475082"/>
    <lineage>
        <taxon>Bacteria</taxon>
        <taxon>Pseudomonadati</taxon>
        <taxon>Bacteroidota</taxon>
        <taxon>Flavobacteriia</taxon>
        <taxon>Flavobacteriales</taxon>
        <taxon>Flavobacteriaceae</taxon>
        <taxon>Flagellimonas</taxon>
    </lineage>
</organism>
<keyword evidence="7" id="KW-0808">Transferase</keyword>
<evidence type="ECO:0000256" key="13">
    <source>
        <dbReference type="ARBA" id="ARBA00023136"/>
    </source>
</evidence>
<dbReference type="SMART" id="SM00387">
    <property type="entry name" value="HATPase_c"/>
    <property type="match status" value="1"/>
</dbReference>
<dbReference type="Pfam" id="PF13426">
    <property type="entry name" value="PAS_9"/>
    <property type="match status" value="1"/>
</dbReference>
<evidence type="ECO:0000259" key="16">
    <source>
        <dbReference type="PROSITE" id="PS50113"/>
    </source>
</evidence>
<dbReference type="Gene3D" id="3.30.565.10">
    <property type="entry name" value="Histidine kinase-like ATPase, C-terminal domain"/>
    <property type="match status" value="1"/>
</dbReference>
<evidence type="ECO:0000259" key="14">
    <source>
        <dbReference type="PROSITE" id="PS50109"/>
    </source>
</evidence>
<feature type="domain" description="PAC" evidence="16">
    <location>
        <begin position="456"/>
        <end position="508"/>
    </location>
</feature>
<accession>A0A3A1N969</accession>
<feature type="domain" description="PAS" evidence="15">
    <location>
        <begin position="382"/>
        <end position="452"/>
    </location>
</feature>
<evidence type="ECO:0000256" key="12">
    <source>
        <dbReference type="ARBA" id="ARBA00022989"/>
    </source>
</evidence>
<evidence type="ECO:0000256" key="4">
    <source>
        <dbReference type="ARBA" id="ARBA00022475"/>
    </source>
</evidence>
<dbReference type="AlphaFoldDB" id="A0A3A1N969"/>
<dbReference type="Proteomes" id="UP000266067">
    <property type="component" value="Unassembled WGS sequence"/>
</dbReference>
<dbReference type="GO" id="GO:0000166">
    <property type="term" value="F:nucleotide binding"/>
    <property type="evidence" value="ECO:0007669"/>
    <property type="project" value="UniProtKB-KW"/>
</dbReference>
<dbReference type="FunFam" id="2.10.70.100:FF:000001">
    <property type="entry name" value="Sensory transduction histidine kinase"/>
    <property type="match status" value="1"/>
</dbReference>
<dbReference type="Pfam" id="PF08447">
    <property type="entry name" value="PAS_3"/>
    <property type="match status" value="2"/>
</dbReference>
<keyword evidence="9" id="KW-0677">Repeat</keyword>
<keyword evidence="10" id="KW-0547">Nucleotide-binding</keyword>
<dbReference type="InterPro" id="IPR003594">
    <property type="entry name" value="HATPase_dom"/>
</dbReference>
<dbReference type="InterPro" id="IPR005467">
    <property type="entry name" value="His_kinase_dom"/>
</dbReference>
<dbReference type="InterPro" id="IPR036890">
    <property type="entry name" value="HATPase_C_sf"/>
</dbReference>
<dbReference type="InterPro" id="IPR001610">
    <property type="entry name" value="PAC"/>
</dbReference>
<feature type="domain" description="PAC" evidence="16">
    <location>
        <begin position="81"/>
        <end position="133"/>
    </location>
</feature>
<dbReference type="Gene3D" id="2.10.70.100">
    <property type="match status" value="1"/>
</dbReference>
<dbReference type="SUPFAM" id="SSF55785">
    <property type="entry name" value="PYP-like sensor domain (PAS domain)"/>
    <property type="match status" value="4"/>
</dbReference>
<evidence type="ECO:0000256" key="9">
    <source>
        <dbReference type="ARBA" id="ARBA00022737"/>
    </source>
</evidence>
<evidence type="ECO:0000313" key="18">
    <source>
        <dbReference type="Proteomes" id="UP000266067"/>
    </source>
</evidence>
<protein>
    <recommendedName>
        <fullName evidence="3">histidine kinase</fullName>
        <ecNumber evidence="3">2.7.13.3</ecNumber>
    </recommendedName>
</protein>
<proteinExistence type="predicted"/>
<gene>
    <name evidence="17" type="ORF">D2V08_15420</name>
</gene>
<name>A0A3A1N969_9FLAO</name>
<dbReference type="PROSITE" id="PS50112">
    <property type="entry name" value="PAS"/>
    <property type="match status" value="1"/>
</dbReference>
<dbReference type="PROSITE" id="PS50109">
    <property type="entry name" value="HIS_KIN"/>
    <property type="match status" value="1"/>
</dbReference>
<dbReference type="Gene3D" id="3.30.450.20">
    <property type="entry name" value="PAS domain"/>
    <property type="match status" value="4"/>
</dbReference>
<dbReference type="OrthoDB" id="5522855at2"/>
<comment type="catalytic activity">
    <reaction evidence="1">
        <text>ATP + protein L-histidine = ADP + protein N-phospho-L-histidine.</text>
        <dbReference type="EC" id="2.7.13.3"/>
    </reaction>
</comment>
<keyword evidence="13" id="KW-0472">Membrane</keyword>
<keyword evidence="4" id="KW-1003">Cell membrane</keyword>
<evidence type="ECO:0000313" key="17">
    <source>
        <dbReference type="EMBL" id="RIV30482.1"/>
    </source>
</evidence>
<dbReference type="PRINTS" id="PR00344">
    <property type="entry name" value="BCTRLSENSOR"/>
</dbReference>
<dbReference type="GO" id="GO:0004673">
    <property type="term" value="F:protein histidine kinase activity"/>
    <property type="evidence" value="ECO:0007669"/>
    <property type="project" value="UniProtKB-EC"/>
</dbReference>
<evidence type="ECO:0000256" key="2">
    <source>
        <dbReference type="ARBA" id="ARBA00004429"/>
    </source>
</evidence>
<dbReference type="CDD" id="cd00130">
    <property type="entry name" value="PAS"/>
    <property type="match status" value="3"/>
</dbReference>
<keyword evidence="12" id="KW-1133">Transmembrane helix</keyword>
<dbReference type="PANTHER" id="PTHR43304:SF1">
    <property type="entry name" value="PAC DOMAIN-CONTAINING PROTEIN"/>
    <property type="match status" value="1"/>
</dbReference>
<dbReference type="EMBL" id="QXFH01000077">
    <property type="protein sequence ID" value="RIV30482.1"/>
    <property type="molecule type" value="Genomic_DNA"/>
</dbReference>
<comment type="subcellular location">
    <subcellularLocation>
        <location evidence="2">Cell inner membrane</location>
        <topology evidence="2">Multi-pass membrane protein</topology>
    </subcellularLocation>
</comment>
<evidence type="ECO:0000256" key="3">
    <source>
        <dbReference type="ARBA" id="ARBA00012438"/>
    </source>
</evidence>
<dbReference type="SUPFAM" id="SSF55874">
    <property type="entry name" value="ATPase domain of HSP90 chaperone/DNA topoisomerase II/histidine kinase"/>
    <property type="match status" value="1"/>
</dbReference>
<keyword evidence="8" id="KW-0812">Transmembrane</keyword>
<dbReference type="Pfam" id="PF02518">
    <property type="entry name" value="HATPase_c"/>
    <property type="match status" value="1"/>
</dbReference>
<dbReference type="InterPro" id="IPR035965">
    <property type="entry name" value="PAS-like_dom_sf"/>
</dbReference>
<dbReference type="SMART" id="SM00091">
    <property type="entry name" value="PAS"/>
    <property type="match status" value="3"/>
</dbReference>
<dbReference type="PANTHER" id="PTHR43304">
    <property type="entry name" value="PHYTOCHROME-LIKE PROTEIN CPH1"/>
    <property type="match status" value="1"/>
</dbReference>
<dbReference type="GO" id="GO:0005886">
    <property type="term" value="C:plasma membrane"/>
    <property type="evidence" value="ECO:0007669"/>
    <property type="project" value="UniProtKB-SubCell"/>
</dbReference>
<evidence type="ECO:0000256" key="7">
    <source>
        <dbReference type="ARBA" id="ARBA00022679"/>
    </source>
</evidence>
<reference evidence="17 18" key="1">
    <citation type="submission" date="2018-08" db="EMBL/GenBank/DDBJ databases">
        <title>Proposal of Muricauda 72 sp.nov. and Muricauda NH166 sp.nov., isolated from seawater.</title>
        <authorList>
            <person name="Cheng H."/>
            <person name="Wu Y.-H."/>
            <person name="Guo L.-L."/>
            <person name="Xu X.-W."/>
        </authorList>
    </citation>
    <scope>NUCLEOTIDE SEQUENCE [LARGE SCALE GENOMIC DNA]</scope>
    <source>
        <strain evidence="17 18">KCTC 22173</strain>
    </source>
</reference>
<evidence type="ECO:0000259" key="15">
    <source>
        <dbReference type="PROSITE" id="PS50112"/>
    </source>
</evidence>